<reference evidence="3" key="1">
    <citation type="journal article" date="2013" name="Science">
        <title>The Amborella genome and the evolution of flowering plants.</title>
        <authorList>
            <consortium name="Amborella Genome Project"/>
        </authorList>
    </citation>
    <scope>NUCLEOTIDE SEQUENCE [LARGE SCALE GENOMIC DNA]</scope>
</reference>
<name>U5D4C2_AMBTC</name>
<evidence type="ECO:0000313" key="2">
    <source>
        <dbReference type="EMBL" id="ERN17299.1"/>
    </source>
</evidence>
<dbReference type="AlphaFoldDB" id="U5D4C2"/>
<sequence>MRGADEAWQYGIKVNDKGRVPFKFYTKEMGGSIYRLKEHLAWVKGNVTGCKDVPPAIKQQILKLISDGKGKKMQRERDAEEVGRGYESPIDENENQEAEFKAQMERARIASLQGLNY</sequence>
<gene>
    <name evidence="2" type="ORF">AMTR_s00037p00037580</name>
</gene>
<dbReference type="EMBL" id="KI392350">
    <property type="protein sequence ID" value="ERN17299.1"/>
    <property type="molecule type" value="Genomic_DNA"/>
</dbReference>
<dbReference type="PANTHER" id="PTHR46951">
    <property type="entry name" value="BED-TYPE DOMAIN-CONTAINING PROTEIN"/>
    <property type="match status" value="1"/>
</dbReference>
<dbReference type="Gramene" id="ERN17299">
    <property type="protein sequence ID" value="ERN17299"/>
    <property type="gene ID" value="AMTR_s00037p00037580"/>
</dbReference>
<organism evidence="2 3">
    <name type="scientific">Amborella trichopoda</name>
    <dbReference type="NCBI Taxonomy" id="13333"/>
    <lineage>
        <taxon>Eukaryota</taxon>
        <taxon>Viridiplantae</taxon>
        <taxon>Streptophyta</taxon>
        <taxon>Embryophyta</taxon>
        <taxon>Tracheophyta</taxon>
        <taxon>Spermatophyta</taxon>
        <taxon>Magnoliopsida</taxon>
        <taxon>Amborellales</taxon>
        <taxon>Amborellaceae</taxon>
        <taxon>Amborella</taxon>
    </lineage>
</organism>
<proteinExistence type="predicted"/>
<dbReference type="Proteomes" id="UP000017836">
    <property type="component" value="Unassembled WGS sequence"/>
</dbReference>
<keyword evidence="3" id="KW-1185">Reference proteome</keyword>
<feature type="region of interest" description="Disordered" evidence="1">
    <location>
        <begin position="68"/>
        <end position="97"/>
    </location>
</feature>
<evidence type="ECO:0000256" key="1">
    <source>
        <dbReference type="SAM" id="MobiDB-lite"/>
    </source>
</evidence>
<accession>U5D4C2</accession>
<dbReference type="HOGENOM" id="CLU_2088081_0_0_1"/>
<evidence type="ECO:0000313" key="3">
    <source>
        <dbReference type="Proteomes" id="UP000017836"/>
    </source>
</evidence>
<protein>
    <submittedName>
        <fullName evidence="2">Uncharacterized protein</fullName>
    </submittedName>
</protein>
<feature type="compositionally biased region" description="Basic and acidic residues" evidence="1">
    <location>
        <begin position="68"/>
        <end position="84"/>
    </location>
</feature>
<dbReference type="PANTHER" id="PTHR46951:SF2">
    <property type="entry name" value="BED-TYPE DOMAIN-CONTAINING PROTEIN"/>
    <property type="match status" value="1"/>
</dbReference>